<accession>A0A1Q8THK5</accession>
<feature type="transmembrane region" description="Helical" evidence="1">
    <location>
        <begin position="6"/>
        <end position="26"/>
    </location>
</feature>
<keyword evidence="4" id="KW-1185">Reference proteome</keyword>
<keyword evidence="1" id="KW-0812">Transmembrane</keyword>
<keyword evidence="1" id="KW-1133">Transmembrane helix</keyword>
<dbReference type="PANTHER" id="PTHR38034:SF1">
    <property type="entry name" value="INNER MEMBRANE PROTEIN YPJD"/>
    <property type="match status" value="1"/>
</dbReference>
<dbReference type="AlphaFoldDB" id="A0A1Q8THK5"/>
<organism evidence="3 4">
    <name type="scientific">Chromohalobacter japonicus</name>
    <dbReference type="NCBI Taxonomy" id="223900"/>
    <lineage>
        <taxon>Bacteria</taxon>
        <taxon>Pseudomonadati</taxon>
        <taxon>Pseudomonadota</taxon>
        <taxon>Gammaproteobacteria</taxon>
        <taxon>Oceanospirillales</taxon>
        <taxon>Halomonadaceae</taxon>
        <taxon>Chromohalobacter</taxon>
    </lineage>
</organism>
<dbReference type="Proteomes" id="UP000186806">
    <property type="component" value="Unassembled WGS sequence"/>
</dbReference>
<evidence type="ECO:0000313" key="4">
    <source>
        <dbReference type="Proteomes" id="UP000186806"/>
    </source>
</evidence>
<name>A0A1Q8THK5_9GAMM</name>
<dbReference type="RefSeq" id="WP_075367762.1">
    <property type="nucleotide sequence ID" value="NZ_MSDQ01000002.1"/>
</dbReference>
<reference evidence="3 4" key="1">
    <citation type="submission" date="2016-12" db="EMBL/GenBank/DDBJ databases">
        <title>Draft genome sequences of strains Salinicola socius SMB35, Salinicola sp. MH3R3-1 and Chromohalobacter sp. SMB17 from the Verkhnekamsk potash mining region of Russia.</title>
        <authorList>
            <person name="Mavrodi D.V."/>
            <person name="Olsson B.E."/>
            <person name="Korsakova E.S."/>
            <person name="Pyankova A."/>
            <person name="Mavrodi O.V."/>
            <person name="Plotnikova E.G."/>
        </authorList>
    </citation>
    <scope>NUCLEOTIDE SEQUENCE [LARGE SCALE GENOMIC DNA]</scope>
    <source>
        <strain evidence="3 4">SMB17</strain>
    </source>
</reference>
<comment type="caution">
    <text evidence="3">The sequence shown here is derived from an EMBL/GenBank/DDBJ whole genome shotgun (WGS) entry which is preliminary data.</text>
</comment>
<dbReference type="EMBL" id="MSDQ01000002">
    <property type="protein sequence ID" value="OLO13167.1"/>
    <property type="molecule type" value="Genomic_DNA"/>
</dbReference>
<dbReference type="GO" id="GO:0017004">
    <property type="term" value="P:cytochrome complex assembly"/>
    <property type="evidence" value="ECO:0007669"/>
    <property type="project" value="InterPro"/>
</dbReference>
<sequence>MQALPFAILAIVCYLAAGAWQALALARRVPPKTILVRSLGLLAVSAHTVVVAHSVFLGRGLHLGLFESASLFTWLIAALLIAVSLVKPLLNAGVGLFPLAALTLVALMLYPSHMVEANVSPGIVFHIVTSSVASALLSIAAVQAVLVAFQNHALKHRHTRGIIQVLPALTSMERLLFELIGAGLLLLTAAIVSGFIFIDNLFAQHLVHKTVFSLAAWLVFTGLLIGRHWLGWRGARAMRWTLGGCLLLVLGYFGTKVALQLFFHDI</sequence>
<feature type="transmembrane region" description="Helical" evidence="1">
    <location>
        <begin position="175"/>
        <end position="198"/>
    </location>
</feature>
<dbReference type="InterPro" id="IPR002541">
    <property type="entry name" value="Cyt_c_assembly"/>
</dbReference>
<evidence type="ECO:0000256" key="1">
    <source>
        <dbReference type="SAM" id="Phobius"/>
    </source>
</evidence>
<feature type="transmembrane region" description="Helical" evidence="1">
    <location>
        <begin position="38"/>
        <end position="57"/>
    </location>
</feature>
<keyword evidence="1" id="KW-0472">Membrane</keyword>
<dbReference type="PANTHER" id="PTHR38034">
    <property type="entry name" value="INNER MEMBRANE PROTEIN YPJD"/>
    <property type="match status" value="1"/>
</dbReference>
<gene>
    <name evidence="3" type="ORF">BTW10_00895</name>
</gene>
<dbReference type="GO" id="GO:0005886">
    <property type="term" value="C:plasma membrane"/>
    <property type="evidence" value="ECO:0007669"/>
    <property type="project" value="TreeGrafter"/>
</dbReference>
<dbReference type="GO" id="GO:0020037">
    <property type="term" value="F:heme binding"/>
    <property type="evidence" value="ECO:0007669"/>
    <property type="project" value="InterPro"/>
</dbReference>
<dbReference type="Pfam" id="PF01578">
    <property type="entry name" value="Cytochrom_C_asm"/>
    <property type="match status" value="1"/>
</dbReference>
<feature type="domain" description="Cytochrome c assembly protein" evidence="2">
    <location>
        <begin position="39"/>
        <end position="259"/>
    </location>
</feature>
<evidence type="ECO:0000259" key="2">
    <source>
        <dbReference type="Pfam" id="PF01578"/>
    </source>
</evidence>
<feature type="transmembrane region" description="Helical" evidence="1">
    <location>
        <begin position="89"/>
        <end position="111"/>
    </location>
</feature>
<feature type="transmembrane region" description="Helical" evidence="1">
    <location>
        <begin position="63"/>
        <end position="82"/>
    </location>
</feature>
<proteinExistence type="predicted"/>
<dbReference type="InterPro" id="IPR052372">
    <property type="entry name" value="YpjD/HemX"/>
</dbReference>
<dbReference type="STRING" id="223900.GCA_000821045_02177"/>
<feature type="transmembrane region" description="Helical" evidence="1">
    <location>
        <begin position="242"/>
        <end position="263"/>
    </location>
</feature>
<feature type="transmembrane region" description="Helical" evidence="1">
    <location>
        <begin position="210"/>
        <end position="230"/>
    </location>
</feature>
<protein>
    <submittedName>
        <fullName evidence="3">Cytochrome C biogenesis protein</fullName>
    </submittedName>
</protein>
<feature type="transmembrane region" description="Helical" evidence="1">
    <location>
        <begin position="123"/>
        <end position="149"/>
    </location>
</feature>
<evidence type="ECO:0000313" key="3">
    <source>
        <dbReference type="EMBL" id="OLO13167.1"/>
    </source>
</evidence>